<keyword evidence="3" id="KW-1185">Reference proteome</keyword>
<evidence type="ECO:0000256" key="1">
    <source>
        <dbReference type="SAM" id="Phobius"/>
    </source>
</evidence>
<accession>A0ABP7T4Z4</accession>
<feature type="transmembrane region" description="Helical" evidence="1">
    <location>
        <begin position="85"/>
        <end position="106"/>
    </location>
</feature>
<evidence type="ECO:0000313" key="3">
    <source>
        <dbReference type="Proteomes" id="UP001501469"/>
    </source>
</evidence>
<reference evidence="3" key="1">
    <citation type="journal article" date="2019" name="Int. J. Syst. Evol. Microbiol.">
        <title>The Global Catalogue of Microorganisms (GCM) 10K type strain sequencing project: providing services to taxonomists for standard genome sequencing and annotation.</title>
        <authorList>
            <consortium name="The Broad Institute Genomics Platform"/>
            <consortium name="The Broad Institute Genome Sequencing Center for Infectious Disease"/>
            <person name="Wu L."/>
            <person name="Ma J."/>
        </authorList>
    </citation>
    <scope>NUCLEOTIDE SEQUENCE [LARGE SCALE GENOMIC DNA]</scope>
    <source>
        <strain evidence="3">JCM 17225</strain>
    </source>
</reference>
<keyword evidence="1" id="KW-0472">Membrane</keyword>
<protein>
    <recommendedName>
        <fullName evidence="4">DoxX family protein</fullName>
    </recommendedName>
</protein>
<dbReference type="Proteomes" id="UP001501469">
    <property type="component" value="Unassembled WGS sequence"/>
</dbReference>
<sequence length="115" mass="12976">MYRMVLAHPGDYLFQQPFAQLPPGQKGLKILVHLWYLLVVALGMAGTLMVGWRRQFVAFAVKAIPIYLVGLFCFILHLVDARYFAIAYPFVLISAVNLLLHAEAAVRKRMATARS</sequence>
<evidence type="ECO:0008006" key="4">
    <source>
        <dbReference type="Google" id="ProtNLM"/>
    </source>
</evidence>
<dbReference type="RefSeq" id="WP_345049035.1">
    <property type="nucleotide sequence ID" value="NZ_BAABDK010000001.1"/>
</dbReference>
<proteinExistence type="predicted"/>
<keyword evidence="1" id="KW-0812">Transmembrane</keyword>
<dbReference type="EMBL" id="BAABDK010000001">
    <property type="protein sequence ID" value="GAA4021097.1"/>
    <property type="molecule type" value="Genomic_DNA"/>
</dbReference>
<feature type="transmembrane region" description="Helical" evidence="1">
    <location>
        <begin position="59"/>
        <end position="79"/>
    </location>
</feature>
<comment type="caution">
    <text evidence="2">The sequence shown here is derived from an EMBL/GenBank/DDBJ whole genome shotgun (WGS) entry which is preliminary data.</text>
</comment>
<evidence type="ECO:0000313" key="2">
    <source>
        <dbReference type="EMBL" id="GAA4021097.1"/>
    </source>
</evidence>
<name>A0ABP7T4Z4_9BACT</name>
<organism evidence="2 3">
    <name type="scientific">Hymenobacter glaciei</name>
    <dbReference type="NCBI Taxonomy" id="877209"/>
    <lineage>
        <taxon>Bacteria</taxon>
        <taxon>Pseudomonadati</taxon>
        <taxon>Bacteroidota</taxon>
        <taxon>Cytophagia</taxon>
        <taxon>Cytophagales</taxon>
        <taxon>Hymenobacteraceae</taxon>
        <taxon>Hymenobacter</taxon>
    </lineage>
</organism>
<gene>
    <name evidence="2" type="ORF">GCM10022409_00880</name>
</gene>
<feature type="transmembrane region" description="Helical" evidence="1">
    <location>
        <begin position="30"/>
        <end position="52"/>
    </location>
</feature>
<keyword evidence="1" id="KW-1133">Transmembrane helix</keyword>